<name>A0A139API2_GONPJ</name>
<dbReference type="OrthoDB" id="10647085at2759"/>
<proteinExistence type="predicted"/>
<evidence type="ECO:0008006" key="4">
    <source>
        <dbReference type="Google" id="ProtNLM"/>
    </source>
</evidence>
<sequence length="479" mass="50027">MSASATSATPRHTRLSHSRSAGFMSQPLRTQVSVDSVAPYAHSPTVATANAQATSVTRSRSLHAATAHAHALPVLADLLPAAAAPTPAARTLSPPRRVPPSPLRTLPSLPAYRPPSPTPTAISLSDFPRIAPPSRPRSPTLHHHESDETLADDISPTSPNSPSKPLLRSTPSLPRPTASTYTPSLPRQHHRSLSRHHKRRACLPPRPFCCCPSSRRCLFDPLLLISVLVLLVAALAVAAYLCFPRIPSATFQSTAVSSFAIRSSNENSPAARTAADVVSQWVAGVAGAGGGGSSTSGSGTGTNTTQPSIISQLARLVTLGGPYTISANISIGMLVNSSNLVDWGVDWVDVTLSYPLPTTPLAHGRSPFFVLSRLSSTPFSIPLSLSRSTPSLLTDPAVVAAAGACGVALPGSSASQAGVGKEQRDEIAAAQPAPDTRQLRLWYVAKVEPTLLAMVRWTGVSWAPEVSGEVVVECPVGAL</sequence>
<feature type="compositionally biased region" description="Low complexity" evidence="1">
    <location>
        <begin position="161"/>
        <end position="177"/>
    </location>
</feature>
<feature type="region of interest" description="Disordered" evidence="1">
    <location>
        <begin position="86"/>
        <end position="197"/>
    </location>
</feature>
<feature type="compositionally biased region" description="Polar residues" evidence="1">
    <location>
        <begin position="1"/>
        <end position="10"/>
    </location>
</feature>
<dbReference type="AlphaFoldDB" id="A0A139API2"/>
<evidence type="ECO:0000313" key="2">
    <source>
        <dbReference type="EMBL" id="KXS18554.1"/>
    </source>
</evidence>
<dbReference type="STRING" id="1344416.A0A139API2"/>
<dbReference type="Proteomes" id="UP000070544">
    <property type="component" value="Unassembled WGS sequence"/>
</dbReference>
<gene>
    <name evidence="2" type="ORF">M427DRAFT_194420</name>
</gene>
<feature type="compositionally biased region" description="Low complexity" evidence="1">
    <location>
        <begin position="86"/>
        <end position="95"/>
    </location>
</feature>
<protein>
    <recommendedName>
        <fullName evidence="4">Late embryogenesis abundant protein LEA-2 subgroup domain-containing protein</fullName>
    </recommendedName>
</protein>
<organism evidence="2 3">
    <name type="scientific">Gonapodya prolifera (strain JEL478)</name>
    <name type="common">Monoblepharis prolifera</name>
    <dbReference type="NCBI Taxonomy" id="1344416"/>
    <lineage>
        <taxon>Eukaryota</taxon>
        <taxon>Fungi</taxon>
        <taxon>Fungi incertae sedis</taxon>
        <taxon>Chytridiomycota</taxon>
        <taxon>Chytridiomycota incertae sedis</taxon>
        <taxon>Monoblepharidomycetes</taxon>
        <taxon>Monoblepharidales</taxon>
        <taxon>Gonapodyaceae</taxon>
        <taxon>Gonapodya</taxon>
    </lineage>
</organism>
<dbReference type="EMBL" id="KQ965741">
    <property type="protein sequence ID" value="KXS18554.1"/>
    <property type="molecule type" value="Genomic_DNA"/>
</dbReference>
<evidence type="ECO:0000256" key="1">
    <source>
        <dbReference type="SAM" id="MobiDB-lite"/>
    </source>
</evidence>
<accession>A0A139API2</accession>
<reference evidence="2 3" key="1">
    <citation type="journal article" date="2015" name="Genome Biol. Evol.">
        <title>Phylogenomic analyses indicate that early fungi evolved digesting cell walls of algal ancestors of land plants.</title>
        <authorList>
            <person name="Chang Y."/>
            <person name="Wang S."/>
            <person name="Sekimoto S."/>
            <person name="Aerts A.L."/>
            <person name="Choi C."/>
            <person name="Clum A."/>
            <person name="LaButti K.M."/>
            <person name="Lindquist E.A."/>
            <person name="Yee Ngan C."/>
            <person name="Ohm R.A."/>
            <person name="Salamov A.A."/>
            <person name="Grigoriev I.V."/>
            <person name="Spatafora J.W."/>
            <person name="Berbee M.L."/>
        </authorList>
    </citation>
    <scope>NUCLEOTIDE SEQUENCE [LARGE SCALE GENOMIC DNA]</scope>
    <source>
        <strain evidence="2 3">JEL478</strain>
    </source>
</reference>
<evidence type="ECO:0000313" key="3">
    <source>
        <dbReference type="Proteomes" id="UP000070544"/>
    </source>
</evidence>
<feature type="region of interest" description="Disordered" evidence="1">
    <location>
        <begin position="1"/>
        <end position="27"/>
    </location>
</feature>
<keyword evidence="3" id="KW-1185">Reference proteome</keyword>
<feature type="compositionally biased region" description="Basic residues" evidence="1">
    <location>
        <begin position="187"/>
        <end position="197"/>
    </location>
</feature>